<proteinExistence type="predicted"/>
<dbReference type="GO" id="GO:0003677">
    <property type="term" value="F:DNA binding"/>
    <property type="evidence" value="ECO:0007669"/>
    <property type="project" value="UniProtKB-KW"/>
</dbReference>
<dbReference type="Proteomes" id="UP000243799">
    <property type="component" value="Unassembled WGS sequence"/>
</dbReference>
<dbReference type="InterPro" id="IPR011991">
    <property type="entry name" value="ArsR-like_HTH"/>
</dbReference>
<dbReference type="Pfam" id="PF13601">
    <property type="entry name" value="HTH_34"/>
    <property type="match status" value="1"/>
</dbReference>
<feature type="domain" description="Winged helix DNA-binding" evidence="1">
    <location>
        <begin position="21"/>
        <end position="100"/>
    </location>
</feature>
<dbReference type="PANTHER" id="PTHR37318:SF1">
    <property type="entry name" value="BSL7504 PROTEIN"/>
    <property type="match status" value="1"/>
</dbReference>
<protein>
    <submittedName>
        <fullName evidence="2">DNA-binding transcriptional regulator, MarR family</fullName>
    </submittedName>
</protein>
<gene>
    <name evidence="2" type="ORF">SAMN05216266_105282</name>
</gene>
<dbReference type="PANTHER" id="PTHR37318">
    <property type="entry name" value="BSL7504 PROTEIN"/>
    <property type="match status" value="1"/>
</dbReference>
<dbReference type="RefSeq" id="WP_091672571.1">
    <property type="nucleotide sequence ID" value="NZ_FOKG01000005.1"/>
</dbReference>
<dbReference type="CDD" id="cd00090">
    <property type="entry name" value="HTH_ARSR"/>
    <property type="match status" value="1"/>
</dbReference>
<evidence type="ECO:0000313" key="2">
    <source>
        <dbReference type="EMBL" id="SFB15915.1"/>
    </source>
</evidence>
<name>A0A1I0YRB3_9PSEU</name>
<dbReference type="AlphaFoldDB" id="A0A1I0YRB3"/>
<dbReference type="STRING" id="490629.SAMN05216266_105282"/>
<sequence length="110" mass="12674">MKPDPESHPALALDETTHQRVRLGILAVLAETAECTFPALREQLELTDGNLSRHLKILEEAGLVELRKTFEDRRPRTWLKLTKQGRKSLRSQLELMEKLVARLDSTMEKE</sequence>
<keyword evidence="3" id="KW-1185">Reference proteome</keyword>
<dbReference type="Gene3D" id="1.10.10.10">
    <property type="entry name" value="Winged helix-like DNA-binding domain superfamily/Winged helix DNA-binding domain"/>
    <property type="match status" value="1"/>
</dbReference>
<dbReference type="EMBL" id="FOKG01000005">
    <property type="protein sequence ID" value="SFB15915.1"/>
    <property type="molecule type" value="Genomic_DNA"/>
</dbReference>
<keyword evidence="2" id="KW-0238">DNA-binding</keyword>
<organism evidence="2 3">
    <name type="scientific">Amycolatopsis marina</name>
    <dbReference type="NCBI Taxonomy" id="490629"/>
    <lineage>
        <taxon>Bacteria</taxon>
        <taxon>Bacillati</taxon>
        <taxon>Actinomycetota</taxon>
        <taxon>Actinomycetes</taxon>
        <taxon>Pseudonocardiales</taxon>
        <taxon>Pseudonocardiaceae</taxon>
        <taxon>Amycolatopsis</taxon>
    </lineage>
</organism>
<reference evidence="3" key="1">
    <citation type="submission" date="2016-10" db="EMBL/GenBank/DDBJ databases">
        <authorList>
            <person name="Varghese N."/>
            <person name="Submissions S."/>
        </authorList>
    </citation>
    <scope>NUCLEOTIDE SEQUENCE [LARGE SCALE GENOMIC DNA]</scope>
    <source>
        <strain evidence="3">CGMCC 4.3568</strain>
    </source>
</reference>
<dbReference type="SUPFAM" id="SSF46785">
    <property type="entry name" value="Winged helix' DNA-binding domain"/>
    <property type="match status" value="1"/>
</dbReference>
<accession>A0A1I0YRB3</accession>
<evidence type="ECO:0000313" key="3">
    <source>
        <dbReference type="Proteomes" id="UP000243799"/>
    </source>
</evidence>
<dbReference type="InterPro" id="IPR027395">
    <property type="entry name" value="WH_DNA-bd_dom"/>
</dbReference>
<dbReference type="OrthoDB" id="4952043at2"/>
<dbReference type="InterPro" id="IPR036390">
    <property type="entry name" value="WH_DNA-bd_sf"/>
</dbReference>
<evidence type="ECO:0000259" key="1">
    <source>
        <dbReference type="Pfam" id="PF13601"/>
    </source>
</evidence>
<dbReference type="InterPro" id="IPR036388">
    <property type="entry name" value="WH-like_DNA-bd_sf"/>
</dbReference>